<reference evidence="3 4" key="1">
    <citation type="submission" date="2017-07" db="EMBL/GenBank/DDBJ databases">
        <authorList>
            <person name="Talla V."/>
            <person name="Backstrom N."/>
        </authorList>
    </citation>
    <scope>NUCLEOTIDE SEQUENCE [LARGE SCALE GENOMIC DNA]</scope>
</reference>
<dbReference type="Gene3D" id="3.30.60.190">
    <property type="match status" value="1"/>
</dbReference>
<dbReference type="Pfam" id="PF21373">
    <property type="entry name" value="ZNHIT3_C"/>
    <property type="match status" value="1"/>
</dbReference>
<protein>
    <recommendedName>
        <fullName evidence="2">HIT-type domain-containing protein</fullName>
    </recommendedName>
</protein>
<dbReference type="SUPFAM" id="SSF144232">
    <property type="entry name" value="HIT/MYND zinc finger-like"/>
    <property type="match status" value="1"/>
</dbReference>
<name>A0A5E4PL49_9NEOP</name>
<dbReference type="PROSITE" id="PS51083">
    <property type="entry name" value="ZF_HIT"/>
    <property type="match status" value="1"/>
</dbReference>
<dbReference type="EMBL" id="FZQP02000005">
    <property type="protein sequence ID" value="VVC86643.1"/>
    <property type="molecule type" value="Genomic_DNA"/>
</dbReference>
<sequence length="131" mass="14819">MTLVSCVCGGLPKYKCPTCEEPYCSVSCCKKHKEKPCSRPQVEAVPKIRDRDNVDYEYPSEDTVPIEKLKLLGQSEDIKKCLENPNVRAILEELDKSTQPDKLISKYMQEPIFTEFVDACLGVVQNQSSND</sequence>
<keyword evidence="1" id="KW-0479">Metal-binding</keyword>
<feature type="domain" description="HIT-type" evidence="2">
    <location>
        <begin position="5"/>
        <end position="37"/>
    </location>
</feature>
<evidence type="ECO:0000313" key="3">
    <source>
        <dbReference type="EMBL" id="VVC86643.1"/>
    </source>
</evidence>
<keyword evidence="1" id="KW-0862">Zinc</keyword>
<dbReference type="InterPro" id="IPR048371">
    <property type="entry name" value="ZNHIT3_C"/>
</dbReference>
<evidence type="ECO:0000256" key="1">
    <source>
        <dbReference type="PROSITE-ProRule" id="PRU00453"/>
    </source>
</evidence>
<keyword evidence="4" id="KW-1185">Reference proteome</keyword>
<evidence type="ECO:0000313" key="4">
    <source>
        <dbReference type="Proteomes" id="UP000324832"/>
    </source>
</evidence>
<dbReference type="CDD" id="cd23024">
    <property type="entry name" value="zf-HIT_ZNHIT2-3"/>
    <property type="match status" value="1"/>
</dbReference>
<dbReference type="Proteomes" id="UP000324832">
    <property type="component" value="Unassembled WGS sequence"/>
</dbReference>
<keyword evidence="1" id="KW-0863">Zinc-finger</keyword>
<dbReference type="AlphaFoldDB" id="A0A5E4PL49"/>
<gene>
    <name evidence="3" type="ORF">LSINAPIS_LOCUS424</name>
</gene>
<evidence type="ECO:0000259" key="2">
    <source>
        <dbReference type="PROSITE" id="PS51083"/>
    </source>
</evidence>
<accession>A0A5E4PL49</accession>
<dbReference type="InterPro" id="IPR007529">
    <property type="entry name" value="Znf_HIT"/>
</dbReference>
<organism evidence="3 4">
    <name type="scientific">Leptidea sinapis</name>
    <dbReference type="NCBI Taxonomy" id="189913"/>
    <lineage>
        <taxon>Eukaryota</taxon>
        <taxon>Metazoa</taxon>
        <taxon>Ecdysozoa</taxon>
        <taxon>Arthropoda</taxon>
        <taxon>Hexapoda</taxon>
        <taxon>Insecta</taxon>
        <taxon>Pterygota</taxon>
        <taxon>Neoptera</taxon>
        <taxon>Endopterygota</taxon>
        <taxon>Lepidoptera</taxon>
        <taxon>Glossata</taxon>
        <taxon>Ditrysia</taxon>
        <taxon>Papilionoidea</taxon>
        <taxon>Pieridae</taxon>
        <taxon>Dismorphiinae</taxon>
        <taxon>Leptidea</taxon>
    </lineage>
</organism>
<proteinExistence type="predicted"/>
<dbReference type="GO" id="GO:0008270">
    <property type="term" value="F:zinc ion binding"/>
    <property type="evidence" value="ECO:0007669"/>
    <property type="project" value="UniProtKB-UniRule"/>
</dbReference>